<reference evidence="6 7" key="1">
    <citation type="journal article" date="2017" name="BMC Genomics">
        <title>Whole-genome assembly of Babesia ovata and comparative genomics between closely related pathogens.</title>
        <authorList>
            <person name="Yamagishi J."/>
            <person name="Asada M."/>
            <person name="Hakimi H."/>
            <person name="Tanaka T.Q."/>
            <person name="Sugimoto C."/>
            <person name="Kawazu S."/>
        </authorList>
    </citation>
    <scope>NUCLEOTIDE SEQUENCE [LARGE SCALE GENOMIC DNA]</scope>
    <source>
        <strain evidence="6 7">Miyake</strain>
    </source>
</reference>
<evidence type="ECO:0000256" key="2">
    <source>
        <dbReference type="PROSITE-ProRule" id="PRU00035"/>
    </source>
</evidence>
<feature type="repeat" description="WD" evidence="3">
    <location>
        <begin position="203"/>
        <end position="227"/>
    </location>
</feature>
<proteinExistence type="predicted"/>
<dbReference type="InterPro" id="IPR036427">
    <property type="entry name" value="Bromodomain-like_sf"/>
</dbReference>
<dbReference type="GO" id="GO:0007010">
    <property type="term" value="P:cytoskeleton organization"/>
    <property type="evidence" value="ECO:0007669"/>
    <property type="project" value="TreeGrafter"/>
</dbReference>
<name>A0A2H6KDR2_9APIC</name>
<dbReference type="Gene3D" id="3.30.40.10">
    <property type="entry name" value="Zinc/RING finger domain, C3HC4 (zinc finger)"/>
    <property type="match status" value="1"/>
</dbReference>
<feature type="compositionally biased region" description="Low complexity" evidence="4">
    <location>
        <begin position="1334"/>
        <end position="1355"/>
    </location>
</feature>
<feature type="compositionally biased region" description="Low complexity" evidence="4">
    <location>
        <begin position="2153"/>
        <end position="2176"/>
    </location>
</feature>
<feature type="compositionally biased region" description="Polar residues" evidence="4">
    <location>
        <begin position="724"/>
        <end position="744"/>
    </location>
</feature>
<dbReference type="Pfam" id="PF00439">
    <property type="entry name" value="Bromodomain"/>
    <property type="match status" value="1"/>
</dbReference>
<dbReference type="Gene3D" id="1.20.920.10">
    <property type="entry name" value="Bromodomain-like"/>
    <property type="match status" value="1"/>
</dbReference>
<dbReference type="PANTHER" id="PTHR16266:SF17">
    <property type="entry name" value="BRWD3"/>
    <property type="match status" value="1"/>
</dbReference>
<evidence type="ECO:0000256" key="3">
    <source>
        <dbReference type="PROSITE-ProRule" id="PRU00221"/>
    </source>
</evidence>
<feature type="region of interest" description="Disordered" evidence="4">
    <location>
        <begin position="515"/>
        <end position="546"/>
    </location>
</feature>
<dbReference type="PROSITE" id="PS50082">
    <property type="entry name" value="WD_REPEATS_2"/>
    <property type="match status" value="1"/>
</dbReference>
<dbReference type="PANTHER" id="PTHR16266">
    <property type="entry name" value="WD REPEAT DOMAIN 9"/>
    <property type="match status" value="1"/>
</dbReference>
<evidence type="ECO:0000259" key="5">
    <source>
        <dbReference type="PROSITE" id="PS50014"/>
    </source>
</evidence>
<evidence type="ECO:0000256" key="1">
    <source>
        <dbReference type="ARBA" id="ARBA00023117"/>
    </source>
</evidence>
<feature type="compositionally biased region" description="Polar residues" evidence="4">
    <location>
        <begin position="2177"/>
        <end position="2189"/>
    </location>
</feature>
<dbReference type="InterPro" id="IPR036322">
    <property type="entry name" value="WD40_repeat_dom_sf"/>
</dbReference>
<evidence type="ECO:0000256" key="4">
    <source>
        <dbReference type="SAM" id="MobiDB-lite"/>
    </source>
</evidence>
<dbReference type="GO" id="GO:0006357">
    <property type="term" value="P:regulation of transcription by RNA polymerase II"/>
    <property type="evidence" value="ECO:0007669"/>
    <property type="project" value="TreeGrafter"/>
</dbReference>
<feature type="region of interest" description="Disordered" evidence="4">
    <location>
        <begin position="1261"/>
        <end position="1438"/>
    </location>
</feature>
<dbReference type="Pfam" id="PF00400">
    <property type="entry name" value="WD40"/>
    <property type="match status" value="2"/>
</dbReference>
<evidence type="ECO:0000313" key="7">
    <source>
        <dbReference type="Proteomes" id="UP000236319"/>
    </source>
</evidence>
<gene>
    <name evidence="6" type="ORF">BOVATA_026070</name>
</gene>
<dbReference type="InterPro" id="IPR013083">
    <property type="entry name" value="Znf_RING/FYVE/PHD"/>
</dbReference>
<dbReference type="RefSeq" id="XP_028867357.1">
    <property type="nucleotide sequence ID" value="XM_029011524.1"/>
</dbReference>
<feature type="region of interest" description="Disordered" evidence="4">
    <location>
        <begin position="785"/>
        <end position="807"/>
    </location>
</feature>
<feature type="region of interest" description="Disordered" evidence="4">
    <location>
        <begin position="448"/>
        <end position="473"/>
    </location>
</feature>
<dbReference type="SMART" id="SM00297">
    <property type="entry name" value="BROMO"/>
    <property type="match status" value="1"/>
</dbReference>
<dbReference type="InterPro" id="IPR015943">
    <property type="entry name" value="WD40/YVTN_repeat-like_dom_sf"/>
</dbReference>
<dbReference type="SMART" id="SM00320">
    <property type="entry name" value="WD40"/>
    <property type="match status" value="5"/>
</dbReference>
<dbReference type="Gene3D" id="2.130.10.10">
    <property type="entry name" value="YVTN repeat-like/Quinoprotein amine dehydrogenase"/>
    <property type="match status" value="2"/>
</dbReference>
<keyword evidence="3" id="KW-0853">WD repeat</keyword>
<accession>A0A2H6KDR2</accession>
<protein>
    <submittedName>
        <fullName evidence="6">WD G-beta repeat-containing protein, putative</fullName>
    </submittedName>
</protein>
<feature type="compositionally biased region" description="Low complexity" evidence="4">
    <location>
        <begin position="1366"/>
        <end position="1384"/>
    </location>
</feature>
<dbReference type="EMBL" id="BDSA01000002">
    <property type="protein sequence ID" value="GBE61114.1"/>
    <property type="molecule type" value="Genomic_DNA"/>
</dbReference>
<dbReference type="PROSITE" id="PS50014">
    <property type="entry name" value="BROMODOMAIN_2"/>
    <property type="match status" value="1"/>
</dbReference>
<keyword evidence="7" id="KW-1185">Reference proteome</keyword>
<dbReference type="OrthoDB" id="538223at2759"/>
<dbReference type="VEuPathDB" id="PiroplasmaDB:BOVATA_026070"/>
<feature type="compositionally biased region" description="Basic and acidic residues" evidence="4">
    <location>
        <begin position="449"/>
        <end position="459"/>
    </location>
</feature>
<organism evidence="6 7">
    <name type="scientific">Babesia ovata</name>
    <dbReference type="NCBI Taxonomy" id="189622"/>
    <lineage>
        <taxon>Eukaryota</taxon>
        <taxon>Sar</taxon>
        <taxon>Alveolata</taxon>
        <taxon>Apicomplexa</taxon>
        <taxon>Aconoidasida</taxon>
        <taxon>Piroplasmida</taxon>
        <taxon>Babesiidae</taxon>
        <taxon>Babesia</taxon>
    </lineage>
</organism>
<dbReference type="Proteomes" id="UP000236319">
    <property type="component" value="Unassembled WGS sequence"/>
</dbReference>
<dbReference type="GO" id="GO:0005634">
    <property type="term" value="C:nucleus"/>
    <property type="evidence" value="ECO:0007669"/>
    <property type="project" value="TreeGrafter"/>
</dbReference>
<dbReference type="InterPro" id="IPR001487">
    <property type="entry name" value="Bromodomain"/>
</dbReference>
<feature type="domain" description="Bromo" evidence="5">
    <location>
        <begin position="1906"/>
        <end position="1973"/>
    </location>
</feature>
<sequence>MKRERSSPIKRPYTAVLGGLNDVLRRYHQSVRAWHAEGSVCSQRNAATDVSFSQTGFGANETIPIENEAAPSPESATSRVSEPINALPDLLGGILYDFGRVMQHESSRFDAFDVLYRAMAKVRNRESAVKAIKHRRRTWVPPVNVYHQLLSRRMGRRSTFSPLGAQQLRKITKTFKRAANVWGHHCCLDEIDPNKPYNEPPQVRCIRFDKTGDVLITGGDEGIIKLWHTFNCTLITSLRKHAGGIVSMDVHPNNYFILSCCDGGEMWLWEINGNLYRPHKRVSSPFKYLWCRFASFGGSAGGAATGFSDRCEREIDSTLVVCVTTDSRLSIYRMRDLVVSSSGNNVTREVSPLYVVELFNHNIKAYDVSRPLMHDHSFLIAIGIEPMFLEELRLAEDTASSALSILQGEAASRSADRAHGQYGKITSNALCALFNISTGTFLASLGDKSAGKDSSDMNVDRTAPNESGRDSSGTVDNGGAGFCLCDVSVNAFQDTAGRCRCCLKPVRTFTFREVPRSSPKDYLSQPEESSPKVSGSKADTAPVSRPSAPKFCWKHDSNELETYIREELAGYSIHEDSQVADSVRFGTNSMPFGRLTSTVVFPSYMDTPYVLFDSLDMDQRDTGNFDDLIYHVQRGHELSPDVCFANHSLNHVTGSDDGKAFLWVHCGSTVKFKSIPLLTKCINKWVCNDPSETSTGRQTPDVLDPAFVIDPPVSVTEDAVDTRTGISPVTAPTSNAPEGTDIGQVSTSAPMEVDIANSEDDMTKKNVVFSNAVVASENVTGSELTVMDSSGSAPAPSPSHDDTSKIGSQNGLEIAAPVNGCLRKDAITNSVAENEVAGSSDHYRPSWLTDYAAKDLDTCDAFLPSDRVKPSMRDEEVCQSGKATSKLFKEGDSNKQHMSESGHHYMVTAISWSVNDTYIFIADSIVTRFNVKKLITASRTILSGVSVFTSQGLPVADFLHNEISHHVGCVKPHPLTDDLALVITYGGVIYVLSVESKSVVRKLDCGPNAVWLDADWHPCGMYFAACQSFGCFSLFTVDGLLSNYRATLNHQCGYSDMLPINTSAFYSGAESDSVNIRRYHYGSTLMPPLELDGKGCSESLRFYTASSFHTVLDDNRCEVLYACSPVPMQVDDTKPWGNRLLDMSVVPAHLWSSISVLSRIPLDINVVEFLQWHLGVYGNCDVAELLSWFLCVNKLDVLGNFTNRVRRVVCPYGGVTCVVCQHIVTSSDRAERYAEMSAEQHGVKSKVNERGDIIACLPIASRPQSSTAPHPPAAPIERRPQTASPTNRVISAATTTRAPSLSRTQIALRSNENSRSSSSLRHASLSRQPPTRVQPPRGAAARPTTSASATSAQSSNDEVRTRISPRRNAAAPPATASPRTPPASDRATSQTQIGSSDITRALSQVTSDERTVRRLRREMRMTQSSDDESSPDRVSSSYPFRNRRQCVEGGVKRELDRATYLGSVLGSIGLSKAAHQASGPLDAVCLLCGFGSDNSKAKRNTGVKAYIGGSTLVRNSLIGPFAVSKRYMDTMEQEFPKLFDRMGNDVFMHIGCLAAATHLVPDSSGHRIANLPEVLIRGMHEKCAYCGGTYATLHCTGADCNRAFHYTCSIACVEDESYQRQQPTLRRNPSFWSRMNNPVDPLLCDRFLCLECTLKDWIDGSPSVEPLCTGEHFLSDEPRAWFYSDARDMNAHCYVPQGGDLIFIPVQARSRIKANSAIPWSSALHTHMLEVKKVDYRFCGPISDDIGICSVLWVRQMDNNKRQSLFYRPGDLTVLTLVDVLVGVWRLDKVKEGDSVKVLCADGWMDATVSGIKDPLVCSANYNVVSGDYSTANVARLGRAAIDLGTNCIQAKLVSDASEQWFSAWQFRIDPTSESSLFDSLHQRLFPAEAMEDLINLTLDGNFEEFNILPKWTECRERWVRTYWTTIACPMSMEKVRQRILNSYYMCPQGCLSDLDLIVRNCRLFNPPSSTLCQIAQTLERAISTIRDDIRRLMNAEKYAKVLVQFLRPNIGLLFVTPSTSTNAVVGEDNVASTQPDSTASQTHTLDADIASPASARGALSPTQATQRFDDDDMPIRRSPRILRSKASVSDDIQAHKLPQASKAPLRSAISGGTDDSRHPTSKPNASEIQHGHSTRASQKLGESDQVSSRGYANSAVGNTSTSSSSLRSSASSGGTPVQQPASNTSTSAGGLHMTNRRTSSRLAAINEREAEQAKIAALEKKQQEEEEKLRRTYASRYNLRGI</sequence>
<dbReference type="InterPro" id="IPR052060">
    <property type="entry name" value="Bromo_WD_repeat"/>
</dbReference>
<evidence type="ECO:0000313" key="6">
    <source>
        <dbReference type="EMBL" id="GBE61114.1"/>
    </source>
</evidence>
<dbReference type="SUPFAM" id="SSF47370">
    <property type="entry name" value="Bromodomain"/>
    <property type="match status" value="1"/>
</dbReference>
<dbReference type="GeneID" id="39874884"/>
<feature type="compositionally biased region" description="Polar residues" evidence="4">
    <location>
        <begin position="1281"/>
        <end position="1305"/>
    </location>
</feature>
<feature type="compositionally biased region" description="Low complexity" evidence="4">
    <location>
        <begin position="1307"/>
        <end position="1327"/>
    </location>
</feature>
<feature type="region of interest" description="Disordered" evidence="4">
    <location>
        <begin position="2050"/>
        <end position="2211"/>
    </location>
</feature>
<dbReference type="InterPro" id="IPR001680">
    <property type="entry name" value="WD40_rpt"/>
</dbReference>
<comment type="caution">
    <text evidence="6">The sequence shown here is derived from an EMBL/GenBank/DDBJ whole genome shotgun (WGS) entry which is preliminary data.</text>
</comment>
<keyword evidence="1 2" id="KW-0103">Bromodomain</keyword>
<dbReference type="GO" id="GO:0008360">
    <property type="term" value="P:regulation of cell shape"/>
    <property type="evidence" value="ECO:0007669"/>
    <property type="project" value="TreeGrafter"/>
</dbReference>
<dbReference type="SUPFAM" id="SSF50978">
    <property type="entry name" value="WD40 repeat-like"/>
    <property type="match status" value="2"/>
</dbReference>
<feature type="compositionally biased region" description="Polar residues" evidence="4">
    <location>
        <begin position="1386"/>
        <end position="1406"/>
    </location>
</feature>
<feature type="region of interest" description="Disordered" evidence="4">
    <location>
        <begin position="718"/>
        <end position="744"/>
    </location>
</feature>